<keyword evidence="10" id="KW-1185">Reference proteome</keyword>
<evidence type="ECO:0000256" key="5">
    <source>
        <dbReference type="ARBA" id="ARBA00022989"/>
    </source>
</evidence>
<dbReference type="SUPFAM" id="SSF50182">
    <property type="entry name" value="Sm-like ribonucleoproteins"/>
    <property type="match status" value="1"/>
</dbReference>
<dbReference type="Gene3D" id="2.30.30.60">
    <property type="match status" value="1"/>
</dbReference>
<evidence type="ECO:0000256" key="4">
    <source>
        <dbReference type="ARBA" id="ARBA00022692"/>
    </source>
</evidence>
<evidence type="ECO:0000256" key="2">
    <source>
        <dbReference type="ARBA" id="ARBA00008017"/>
    </source>
</evidence>
<keyword evidence="4 7" id="KW-0812">Transmembrane</keyword>
<dbReference type="SUPFAM" id="SSF82689">
    <property type="entry name" value="Mechanosensitive channel protein MscS (YggB), C-terminal domain"/>
    <property type="match status" value="1"/>
</dbReference>
<dbReference type="InterPro" id="IPR011066">
    <property type="entry name" value="MscS_channel_C_sf"/>
</dbReference>
<dbReference type="InterPro" id="IPR023408">
    <property type="entry name" value="MscS_beta-dom_sf"/>
</dbReference>
<sequence>MKVQTDLVFVFLTNSGIRIQQAAADGQQSSDLGLEFGKKIVELAFNIIPQILWAIGILLLTRIAINIVGRITRKALKSAQPTVRNFLIQTSEILTLVVGVVAFLNALGIQANSIVAAIGAAGLAIGLALQNTLSHFAAGIMLISLRPFEVGDFIEGAGVSGVVNSIGIFFTTLVTPDNVKITVPNGNLFTSTVKNTTAMGTRRVDLSIDIGERQIEPTINLLLYVVQQHPLVLKDPQPTCEVASIAAKSTVLYLRPWCDAKVYEIVRSQVQQQVKEVLNNPLTSVNFRDRLSDSL</sequence>
<dbReference type="Pfam" id="PF00924">
    <property type="entry name" value="MS_channel_2nd"/>
    <property type="match status" value="1"/>
</dbReference>
<feature type="transmembrane region" description="Helical" evidence="7">
    <location>
        <begin position="43"/>
        <end position="65"/>
    </location>
</feature>
<dbReference type="PANTHER" id="PTHR30221:SF1">
    <property type="entry name" value="SMALL-CONDUCTANCE MECHANOSENSITIVE CHANNEL"/>
    <property type="match status" value="1"/>
</dbReference>
<accession>A0A926ZJE1</accession>
<comment type="caution">
    <text evidence="9">The sequence shown here is derived from an EMBL/GenBank/DDBJ whole genome shotgun (WGS) entry which is preliminary data.</text>
</comment>
<evidence type="ECO:0000313" key="9">
    <source>
        <dbReference type="EMBL" id="MBD2184925.1"/>
    </source>
</evidence>
<gene>
    <name evidence="9" type="ORF">H6G03_28285</name>
</gene>
<dbReference type="PANTHER" id="PTHR30221">
    <property type="entry name" value="SMALL-CONDUCTANCE MECHANOSENSITIVE CHANNEL"/>
    <property type="match status" value="1"/>
</dbReference>
<evidence type="ECO:0000256" key="1">
    <source>
        <dbReference type="ARBA" id="ARBA00004651"/>
    </source>
</evidence>
<protein>
    <submittedName>
        <fullName evidence="9">Mechanosensitive ion channel family protein</fullName>
    </submittedName>
</protein>
<comment type="subcellular location">
    <subcellularLocation>
        <location evidence="1">Cell membrane</location>
        <topology evidence="1">Multi-pass membrane protein</topology>
    </subcellularLocation>
</comment>
<dbReference type="InterPro" id="IPR006685">
    <property type="entry name" value="MscS_channel_2nd"/>
</dbReference>
<dbReference type="Gene3D" id="1.10.287.1260">
    <property type="match status" value="1"/>
</dbReference>
<evidence type="ECO:0000256" key="3">
    <source>
        <dbReference type="ARBA" id="ARBA00022475"/>
    </source>
</evidence>
<dbReference type="GO" id="GO:0008381">
    <property type="term" value="F:mechanosensitive monoatomic ion channel activity"/>
    <property type="evidence" value="ECO:0007669"/>
    <property type="project" value="InterPro"/>
</dbReference>
<dbReference type="Gene3D" id="3.30.70.100">
    <property type="match status" value="1"/>
</dbReference>
<dbReference type="Proteomes" id="UP000641646">
    <property type="component" value="Unassembled WGS sequence"/>
</dbReference>
<organism evidence="9 10">
    <name type="scientific">Aerosakkonema funiforme FACHB-1375</name>
    <dbReference type="NCBI Taxonomy" id="2949571"/>
    <lineage>
        <taxon>Bacteria</taxon>
        <taxon>Bacillati</taxon>
        <taxon>Cyanobacteriota</taxon>
        <taxon>Cyanophyceae</taxon>
        <taxon>Oscillatoriophycideae</taxon>
        <taxon>Aerosakkonematales</taxon>
        <taxon>Aerosakkonemataceae</taxon>
        <taxon>Aerosakkonema</taxon>
    </lineage>
</organism>
<comment type="similarity">
    <text evidence="2">Belongs to the MscS (TC 1.A.23) family.</text>
</comment>
<keyword evidence="5 7" id="KW-1133">Transmembrane helix</keyword>
<evidence type="ECO:0000256" key="7">
    <source>
        <dbReference type="SAM" id="Phobius"/>
    </source>
</evidence>
<evidence type="ECO:0000313" key="10">
    <source>
        <dbReference type="Proteomes" id="UP000641646"/>
    </source>
</evidence>
<feature type="domain" description="Mechanosensitive ion channel MscS" evidence="8">
    <location>
        <begin position="131"/>
        <end position="197"/>
    </location>
</feature>
<evidence type="ECO:0000256" key="6">
    <source>
        <dbReference type="ARBA" id="ARBA00023136"/>
    </source>
</evidence>
<dbReference type="EMBL" id="JACJPW010000100">
    <property type="protein sequence ID" value="MBD2184925.1"/>
    <property type="molecule type" value="Genomic_DNA"/>
</dbReference>
<reference evidence="9" key="1">
    <citation type="journal article" date="2015" name="ISME J.">
        <title>Draft Genome Sequence of Streptomyces incarnatus NRRL8089, which Produces the Nucleoside Antibiotic Sinefungin.</title>
        <authorList>
            <person name="Oshima K."/>
            <person name="Hattori M."/>
            <person name="Shimizu H."/>
            <person name="Fukuda K."/>
            <person name="Nemoto M."/>
            <person name="Inagaki K."/>
            <person name="Tamura T."/>
        </authorList>
    </citation>
    <scope>NUCLEOTIDE SEQUENCE</scope>
    <source>
        <strain evidence="9">FACHB-1375</strain>
    </source>
</reference>
<feature type="transmembrane region" description="Helical" evidence="7">
    <location>
        <begin position="114"/>
        <end position="138"/>
    </location>
</feature>
<proteinExistence type="inferred from homology"/>
<feature type="transmembrane region" description="Helical" evidence="7">
    <location>
        <begin position="86"/>
        <end position="108"/>
    </location>
</feature>
<reference evidence="9" key="2">
    <citation type="submission" date="2020-08" db="EMBL/GenBank/DDBJ databases">
        <authorList>
            <person name="Chen M."/>
            <person name="Teng W."/>
            <person name="Zhao L."/>
            <person name="Hu C."/>
            <person name="Zhou Y."/>
            <person name="Han B."/>
            <person name="Song L."/>
            <person name="Shu W."/>
        </authorList>
    </citation>
    <scope>NUCLEOTIDE SEQUENCE</scope>
    <source>
        <strain evidence="9">FACHB-1375</strain>
    </source>
</reference>
<name>A0A926ZJE1_9CYAN</name>
<evidence type="ECO:0000259" key="8">
    <source>
        <dbReference type="Pfam" id="PF00924"/>
    </source>
</evidence>
<dbReference type="InterPro" id="IPR010920">
    <property type="entry name" value="LSM_dom_sf"/>
</dbReference>
<dbReference type="RefSeq" id="WP_190472282.1">
    <property type="nucleotide sequence ID" value="NZ_JACJPW010000100.1"/>
</dbReference>
<dbReference type="InterPro" id="IPR045275">
    <property type="entry name" value="MscS_archaea/bacteria_type"/>
</dbReference>
<keyword evidence="3" id="KW-1003">Cell membrane</keyword>
<keyword evidence="6 7" id="KW-0472">Membrane</keyword>
<dbReference type="InterPro" id="IPR011014">
    <property type="entry name" value="MscS_channel_TM-2"/>
</dbReference>
<dbReference type="AlphaFoldDB" id="A0A926ZJE1"/>
<dbReference type="GO" id="GO:0005886">
    <property type="term" value="C:plasma membrane"/>
    <property type="evidence" value="ECO:0007669"/>
    <property type="project" value="UniProtKB-SubCell"/>
</dbReference>
<dbReference type="SUPFAM" id="SSF82861">
    <property type="entry name" value="Mechanosensitive channel protein MscS (YggB), transmembrane region"/>
    <property type="match status" value="1"/>
</dbReference>